<dbReference type="Proteomes" id="UP000227088">
    <property type="component" value="Unassembled WGS sequence"/>
</dbReference>
<feature type="chain" id="PRO_5012780005" description="DUF5683 domain-containing protein" evidence="1">
    <location>
        <begin position="20"/>
        <end position="225"/>
    </location>
</feature>
<feature type="signal peptide" evidence="1">
    <location>
        <begin position="1"/>
        <end position="19"/>
    </location>
</feature>
<evidence type="ECO:0000313" key="3">
    <source>
        <dbReference type="Proteomes" id="UP000227088"/>
    </source>
</evidence>
<organism evidence="2 3">
    <name type="scientific">Oleispira antarctica</name>
    <dbReference type="NCBI Taxonomy" id="188908"/>
    <lineage>
        <taxon>Bacteria</taxon>
        <taxon>Pseudomonadati</taxon>
        <taxon>Pseudomonadota</taxon>
        <taxon>Gammaproteobacteria</taxon>
        <taxon>Oceanospirillales</taxon>
        <taxon>Oceanospirillaceae</taxon>
        <taxon>Oleispira</taxon>
    </lineage>
</organism>
<sequence length="225" mass="25138">MRILFPALLPLLLCSFAHSNDDQQAIDYIQQQLNNSQDHSELWQWGWSGFFITTLTAQVVGSRTVADEKIRYRMRVGSITNSAGLAAILFNPMKTHRYADELSSLGGTSSEQLAQKRASAEYYLAAAAQREREEQSWVNHMLAGIVNGLASLTIAYDGKQPNDAWLAFATSMAVSELKIYTAPQAMINAEQDYNSGNYELKAAKRPQSQWSIAAMGPHISIDWRF</sequence>
<reference evidence="3" key="1">
    <citation type="journal article" date="2017" name="Proc. Natl. Acad. Sci. U.S.A.">
        <title>Simulation of Deepwater Horizon oil plume reveals substrate specialization within a complex community of hydrocarbon degraders.</title>
        <authorList>
            <person name="Hu P."/>
            <person name="Dubinsky E.A."/>
            <person name="Probst A.J."/>
            <person name="Wang J."/>
            <person name="Sieber C.M.K."/>
            <person name="Tom L.M."/>
            <person name="Gardinali P."/>
            <person name="Banfield J.F."/>
            <person name="Atlas R.M."/>
            <person name="Andersen G.L."/>
        </authorList>
    </citation>
    <scope>NUCLEOTIDE SEQUENCE [LARGE SCALE GENOMIC DNA]</scope>
</reference>
<gene>
    <name evidence="2" type="ORF">A9R00_12265</name>
</gene>
<dbReference type="AlphaFoldDB" id="A0A1Y5HIW3"/>
<protein>
    <recommendedName>
        <fullName evidence="4">DUF5683 domain-containing protein</fullName>
    </recommendedName>
</protein>
<evidence type="ECO:0000256" key="1">
    <source>
        <dbReference type="SAM" id="SignalP"/>
    </source>
</evidence>
<proteinExistence type="predicted"/>
<name>A0A1Y5HIW3_OLEAN</name>
<accession>A0A1Y5HIW3</accession>
<evidence type="ECO:0008006" key="4">
    <source>
        <dbReference type="Google" id="ProtNLM"/>
    </source>
</evidence>
<comment type="caution">
    <text evidence="2">The sequence shown here is derived from an EMBL/GenBank/DDBJ whole genome shotgun (WGS) entry which is preliminary data.</text>
</comment>
<keyword evidence="1" id="KW-0732">Signal</keyword>
<evidence type="ECO:0000313" key="2">
    <source>
        <dbReference type="EMBL" id="OUS35062.1"/>
    </source>
</evidence>
<dbReference type="EMBL" id="MABE01000700">
    <property type="protein sequence ID" value="OUS35062.1"/>
    <property type="molecule type" value="Genomic_DNA"/>
</dbReference>